<dbReference type="Gene3D" id="1.25.10.10">
    <property type="entry name" value="Leucine-rich Repeat Variant"/>
    <property type="match status" value="1"/>
</dbReference>
<dbReference type="InterPro" id="IPR016024">
    <property type="entry name" value="ARM-type_fold"/>
</dbReference>
<accession>A0A0F6HDL5</accession>
<sequence length="190" mass="21887">MYALLSEISEELHNIAIADHNEFQSNLIDKDYNNKIETIAKSILTPELGNLYISISSLFHIDLDLTNSMMAPDFILDLIEKSIYDDNVSAEKKLVKMAKEHYQAFVDIITSPRVNTEIRANAARILSETLEKEKLKDLIDLINQEEYPIIRMGLLYGLIEREAFEFINFFVNDPDRRIRSKAIEAISVYA</sequence>
<proteinExistence type="predicted"/>
<dbReference type="RefSeq" id="WP_002119292.1">
    <property type="nucleotide sequence ID" value="NZ_AHNQ02000014.1"/>
</dbReference>
<name>A0A0F6HDL5_LEPIR</name>
<dbReference type="InterPro" id="IPR011989">
    <property type="entry name" value="ARM-like"/>
</dbReference>
<dbReference type="Proteomes" id="UP000006324">
    <property type="component" value="Unassembled WGS sequence"/>
</dbReference>
<comment type="caution">
    <text evidence="1">The sequence shown here is derived from an EMBL/GenBank/DDBJ whole genome shotgun (WGS) entry which is preliminary data.</text>
</comment>
<reference evidence="1 2" key="1">
    <citation type="submission" date="2012-09" db="EMBL/GenBank/DDBJ databases">
        <authorList>
            <person name="Harkins D.M."/>
            <person name="Durkin A.S."/>
            <person name="Brinkac L.M."/>
            <person name="Selengut J.D."/>
            <person name="Sanka R."/>
            <person name="DePew J."/>
            <person name="Purushe J."/>
            <person name="Chanthongthip A."/>
            <person name="Lattana O."/>
            <person name="Phetsouvanh R."/>
            <person name="Newton P.N."/>
            <person name="Vinetz J.M."/>
            <person name="Sutton G.G."/>
            <person name="Nelson W.C."/>
            <person name="Fouts D.E."/>
        </authorList>
    </citation>
    <scope>NUCLEOTIDE SEQUENCE [LARGE SCALE GENOMIC DNA]</scope>
    <source>
        <strain evidence="1 2">UI 12621</strain>
    </source>
</reference>
<evidence type="ECO:0000313" key="2">
    <source>
        <dbReference type="Proteomes" id="UP000006324"/>
    </source>
</evidence>
<dbReference type="SUPFAM" id="SSF48371">
    <property type="entry name" value="ARM repeat"/>
    <property type="match status" value="1"/>
</dbReference>
<evidence type="ECO:0008006" key="3">
    <source>
        <dbReference type="Google" id="ProtNLM"/>
    </source>
</evidence>
<organism evidence="1 2">
    <name type="scientific">Leptospira interrogans str. UI 12621</name>
    <dbReference type="NCBI Taxonomy" id="1049937"/>
    <lineage>
        <taxon>Bacteria</taxon>
        <taxon>Pseudomonadati</taxon>
        <taxon>Spirochaetota</taxon>
        <taxon>Spirochaetia</taxon>
        <taxon>Leptospirales</taxon>
        <taxon>Leptospiraceae</taxon>
        <taxon>Leptospira</taxon>
    </lineage>
</organism>
<dbReference type="EMBL" id="AHNQ02000014">
    <property type="protein sequence ID" value="EKO26417.1"/>
    <property type="molecule type" value="Genomic_DNA"/>
</dbReference>
<protein>
    <recommendedName>
        <fullName evidence="3">HEAT repeat protein</fullName>
    </recommendedName>
</protein>
<dbReference type="AlphaFoldDB" id="A0A0F6HDL5"/>
<evidence type="ECO:0000313" key="1">
    <source>
        <dbReference type="EMBL" id="EKO26417.1"/>
    </source>
</evidence>
<gene>
    <name evidence="1" type="ORF">LEP1GSC104_3196</name>
</gene>